<sequence length="310" mass="35404">MARDTTPLLAGHIGHLPLPNVVHDHPPHLRASHSPWSWIPQRLLVKLRGLVLAYLTSTGIMTYYYKYIEFRDHPIWFLLFHFGTLTFILTHLWTVITFAWTFTHLYYPEIKRGIRDVRTVERDVGAIEHWIVQKLCLPSNLGSPRKQFAFHMFYSATTVFALMNLVTWIHTRQHNPHATIVEGPFTHLFGVGWFKNFALFNLYFTPAIVMIIETLFFNSIKRPQSMGSHIFGLASLSALYLGWGALGGYLIGCYPFYWLNPDFVGSKEAVAAYCMGFVALAPLMFVLKQGFIGLREGLTAPARVREVASG</sequence>
<keyword evidence="1" id="KW-0472">Membrane</keyword>
<keyword evidence="1" id="KW-0812">Transmembrane</keyword>
<evidence type="ECO:0000313" key="3">
    <source>
        <dbReference type="Proteomes" id="UP000243081"/>
    </source>
</evidence>
<protein>
    <submittedName>
        <fullName evidence="2">Uncharacterized protein</fullName>
    </submittedName>
</protein>
<gene>
    <name evidence="2" type="ORF">LLEC1_05535</name>
</gene>
<accession>A0A179I9T7</accession>
<feature type="transmembrane region" description="Helical" evidence="1">
    <location>
        <begin position="77"/>
        <end position="102"/>
    </location>
</feature>
<feature type="transmembrane region" description="Helical" evidence="1">
    <location>
        <begin position="47"/>
        <end position="65"/>
    </location>
</feature>
<feature type="transmembrane region" description="Helical" evidence="1">
    <location>
        <begin position="230"/>
        <end position="257"/>
    </location>
</feature>
<keyword evidence="3" id="KW-1185">Reference proteome</keyword>
<dbReference type="EMBL" id="LUKN01002240">
    <property type="protein sequence ID" value="OAQ99425.1"/>
    <property type="molecule type" value="Genomic_DNA"/>
</dbReference>
<feature type="transmembrane region" description="Helical" evidence="1">
    <location>
        <begin position="269"/>
        <end position="287"/>
    </location>
</feature>
<feature type="transmembrane region" description="Helical" evidence="1">
    <location>
        <begin position="197"/>
        <end position="218"/>
    </location>
</feature>
<dbReference type="Proteomes" id="UP000243081">
    <property type="component" value="Unassembled WGS sequence"/>
</dbReference>
<dbReference type="AlphaFoldDB" id="A0A179I9T7"/>
<name>A0A179I9T7_CORDF</name>
<evidence type="ECO:0000313" key="2">
    <source>
        <dbReference type="EMBL" id="OAQ99425.1"/>
    </source>
</evidence>
<proteinExistence type="predicted"/>
<evidence type="ECO:0000256" key="1">
    <source>
        <dbReference type="SAM" id="Phobius"/>
    </source>
</evidence>
<reference evidence="2 3" key="1">
    <citation type="submission" date="2016-03" db="EMBL/GenBank/DDBJ databases">
        <title>Fine-scale spatial genetic structure of a fungal parasite of coffee scale insects.</title>
        <authorList>
            <person name="Jackson D."/>
            <person name="Zemenick K.A."/>
            <person name="Malloure B."/>
            <person name="Quandt C.A."/>
            <person name="James T.Y."/>
        </authorList>
    </citation>
    <scope>NUCLEOTIDE SEQUENCE [LARGE SCALE GENOMIC DNA]</scope>
    <source>
        <strain evidence="2 3">UM487</strain>
    </source>
</reference>
<feature type="transmembrane region" description="Helical" evidence="1">
    <location>
        <begin position="148"/>
        <end position="169"/>
    </location>
</feature>
<keyword evidence="1" id="KW-1133">Transmembrane helix</keyword>
<dbReference type="OrthoDB" id="5293596at2759"/>
<comment type="caution">
    <text evidence="2">The sequence shown here is derived from an EMBL/GenBank/DDBJ whole genome shotgun (WGS) entry which is preliminary data.</text>
</comment>
<organism evidence="2 3">
    <name type="scientific">Cordyceps confragosa</name>
    <name type="common">Lecanicillium lecanii</name>
    <dbReference type="NCBI Taxonomy" id="2714763"/>
    <lineage>
        <taxon>Eukaryota</taxon>
        <taxon>Fungi</taxon>
        <taxon>Dikarya</taxon>
        <taxon>Ascomycota</taxon>
        <taxon>Pezizomycotina</taxon>
        <taxon>Sordariomycetes</taxon>
        <taxon>Hypocreomycetidae</taxon>
        <taxon>Hypocreales</taxon>
        <taxon>Cordycipitaceae</taxon>
        <taxon>Akanthomyces</taxon>
    </lineage>
</organism>
<dbReference type="OMA" id="TFSWTFT"/>